<keyword evidence="1" id="KW-0805">Transcription regulation</keyword>
<dbReference type="SUPFAM" id="SSF51306">
    <property type="entry name" value="LexA/Signal peptidase"/>
    <property type="match status" value="1"/>
</dbReference>
<gene>
    <name evidence="5" type="ORF">GCM10023093_09080</name>
</gene>
<dbReference type="PANTHER" id="PTHR40661">
    <property type="match status" value="1"/>
</dbReference>
<reference evidence="6" key="1">
    <citation type="journal article" date="2019" name="Int. J. Syst. Evol. Microbiol.">
        <title>The Global Catalogue of Microorganisms (GCM) 10K type strain sequencing project: providing services to taxonomists for standard genome sequencing and annotation.</title>
        <authorList>
            <consortium name="The Broad Institute Genomics Platform"/>
            <consortium name="The Broad Institute Genome Sequencing Center for Infectious Disease"/>
            <person name="Wu L."/>
            <person name="Ma J."/>
        </authorList>
    </citation>
    <scope>NUCLEOTIDE SEQUENCE [LARGE SCALE GENOMIC DNA]</scope>
    <source>
        <strain evidence="6">JCM 32105</strain>
    </source>
</reference>
<organism evidence="5 6">
    <name type="scientific">Nemorincola caseinilytica</name>
    <dbReference type="NCBI Taxonomy" id="2054315"/>
    <lineage>
        <taxon>Bacteria</taxon>
        <taxon>Pseudomonadati</taxon>
        <taxon>Bacteroidota</taxon>
        <taxon>Chitinophagia</taxon>
        <taxon>Chitinophagales</taxon>
        <taxon>Chitinophagaceae</taxon>
        <taxon>Nemorincola</taxon>
    </lineage>
</organism>
<keyword evidence="2" id="KW-0238">DNA-binding</keyword>
<name>A0ABP8NA17_9BACT</name>
<dbReference type="EMBL" id="BAABFA010000007">
    <property type="protein sequence ID" value="GAA4462451.1"/>
    <property type="molecule type" value="Genomic_DNA"/>
</dbReference>
<dbReference type="Pfam" id="PF00717">
    <property type="entry name" value="Peptidase_S24"/>
    <property type="match status" value="1"/>
</dbReference>
<dbReference type="InterPro" id="IPR015927">
    <property type="entry name" value="Peptidase_S24_S26A/B/C"/>
</dbReference>
<sequence>MRCSPLPVPLYDIDATAGVKQLLCDTVRQRHIPIELISLPDMPHCDGALRITGDSMYPLLKSGDLVLYKEIHDKSNIIWGEMYLAAIRHRGDEYFFAKYIQRSDREGYIRFVSENRHHQPVEFPTESIVAIALIKACIRFQSAF</sequence>
<evidence type="ECO:0000313" key="6">
    <source>
        <dbReference type="Proteomes" id="UP001500067"/>
    </source>
</evidence>
<evidence type="ECO:0000256" key="2">
    <source>
        <dbReference type="ARBA" id="ARBA00023125"/>
    </source>
</evidence>
<feature type="domain" description="Peptidase S24/S26A/S26B/S26C" evidence="4">
    <location>
        <begin position="9"/>
        <end position="127"/>
    </location>
</feature>
<dbReference type="Proteomes" id="UP001500067">
    <property type="component" value="Unassembled WGS sequence"/>
</dbReference>
<dbReference type="CDD" id="cd06529">
    <property type="entry name" value="S24_LexA-like"/>
    <property type="match status" value="1"/>
</dbReference>
<dbReference type="InterPro" id="IPR036286">
    <property type="entry name" value="LexA/Signal_pep-like_sf"/>
</dbReference>
<dbReference type="InterPro" id="IPR039418">
    <property type="entry name" value="LexA-like"/>
</dbReference>
<evidence type="ECO:0000259" key="4">
    <source>
        <dbReference type="Pfam" id="PF00717"/>
    </source>
</evidence>
<dbReference type="PANTHER" id="PTHR40661:SF1">
    <property type="entry name" value="HTH CRO_C1-TYPE DOMAIN-CONTAINING PROTEIN"/>
    <property type="match status" value="1"/>
</dbReference>
<comment type="caution">
    <text evidence="5">The sequence shown here is derived from an EMBL/GenBank/DDBJ whole genome shotgun (WGS) entry which is preliminary data.</text>
</comment>
<accession>A0ABP8NA17</accession>
<keyword evidence="3" id="KW-0804">Transcription</keyword>
<protein>
    <recommendedName>
        <fullName evidence="4">Peptidase S24/S26A/S26B/S26C domain-containing protein</fullName>
    </recommendedName>
</protein>
<evidence type="ECO:0000313" key="5">
    <source>
        <dbReference type="EMBL" id="GAA4462451.1"/>
    </source>
</evidence>
<dbReference type="Gene3D" id="2.10.109.10">
    <property type="entry name" value="Umud Fragment, subunit A"/>
    <property type="match status" value="1"/>
</dbReference>
<evidence type="ECO:0000256" key="1">
    <source>
        <dbReference type="ARBA" id="ARBA00023015"/>
    </source>
</evidence>
<evidence type="ECO:0000256" key="3">
    <source>
        <dbReference type="ARBA" id="ARBA00023163"/>
    </source>
</evidence>
<keyword evidence="6" id="KW-1185">Reference proteome</keyword>
<proteinExistence type="predicted"/>